<dbReference type="EMBL" id="JAAAPO010000002">
    <property type="protein sequence ID" value="NBC36383.1"/>
    <property type="molecule type" value="Genomic_DNA"/>
</dbReference>
<evidence type="ECO:0008006" key="3">
    <source>
        <dbReference type="Google" id="ProtNLM"/>
    </source>
</evidence>
<proteinExistence type="predicted"/>
<gene>
    <name evidence="1" type="ORF">GTZ99_07420</name>
</gene>
<name>A0ABW9XCW0_9SPHN</name>
<organism evidence="1 2">
    <name type="scientific">Novosphingobium ovatum</name>
    <dbReference type="NCBI Taxonomy" id="1908523"/>
    <lineage>
        <taxon>Bacteria</taxon>
        <taxon>Pseudomonadati</taxon>
        <taxon>Pseudomonadota</taxon>
        <taxon>Alphaproteobacteria</taxon>
        <taxon>Sphingomonadales</taxon>
        <taxon>Sphingomonadaceae</taxon>
        <taxon>Novosphingobium</taxon>
    </lineage>
</organism>
<accession>A0ABW9XCW0</accession>
<sequence length="149" mass="15854">MGALSAVRGHWQSLAAWPRDAGGVLFCATVGAMLVMGSAPVAAGTRQADVEGPLIALKRGDFSCELPGDAMGAAGVRLPSEDFTVMQGSMYRTKLGRGTYLATGDMVRITTGPKQGERYHRLSDNFLRKLNPDGTDGAIRCVRKVLNNQ</sequence>
<protein>
    <recommendedName>
        <fullName evidence="3">Elongation factor P</fullName>
    </recommendedName>
</protein>
<dbReference type="RefSeq" id="WP_161717602.1">
    <property type="nucleotide sequence ID" value="NZ_JAAAPO010000002.1"/>
</dbReference>
<evidence type="ECO:0000313" key="1">
    <source>
        <dbReference type="EMBL" id="NBC36383.1"/>
    </source>
</evidence>
<comment type="caution">
    <text evidence="1">The sequence shown here is derived from an EMBL/GenBank/DDBJ whole genome shotgun (WGS) entry which is preliminary data.</text>
</comment>
<reference evidence="2" key="1">
    <citation type="submission" date="2020-01" db="EMBL/GenBank/DDBJ databases">
        <title>Sphingomonas sp. strain CSW-10.</title>
        <authorList>
            <person name="Chen W.-M."/>
        </authorList>
    </citation>
    <scope>NUCLEOTIDE SEQUENCE [LARGE SCALE GENOMIC DNA]</scope>
    <source>
        <strain evidence="2">FSY-8</strain>
    </source>
</reference>
<keyword evidence="2" id="KW-1185">Reference proteome</keyword>
<dbReference type="Proteomes" id="UP000753724">
    <property type="component" value="Unassembled WGS sequence"/>
</dbReference>
<evidence type="ECO:0000313" key="2">
    <source>
        <dbReference type="Proteomes" id="UP000753724"/>
    </source>
</evidence>